<dbReference type="InterPro" id="IPR050739">
    <property type="entry name" value="MFP"/>
</dbReference>
<feature type="transmembrane region" description="Helical" evidence="3">
    <location>
        <begin position="41"/>
        <end position="62"/>
    </location>
</feature>
<organism evidence="5 6">
    <name type="scientific">Bordetella genomosp. 8</name>
    <dbReference type="NCBI Taxonomy" id="1416806"/>
    <lineage>
        <taxon>Bacteria</taxon>
        <taxon>Pseudomonadati</taxon>
        <taxon>Pseudomonadota</taxon>
        <taxon>Betaproteobacteria</taxon>
        <taxon>Burkholderiales</taxon>
        <taxon>Alcaligenaceae</taxon>
        <taxon>Bordetella</taxon>
    </lineage>
</organism>
<keyword evidence="6" id="KW-1185">Reference proteome</keyword>
<proteinExistence type="predicted"/>
<evidence type="ECO:0000259" key="4">
    <source>
        <dbReference type="Pfam" id="PF25917"/>
    </source>
</evidence>
<keyword evidence="3" id="KW-0472">Membrane</keyword>
<sequence length="410" mass="43030">MSATAGSPAPGSPTPGSPTLPAQSAPGADPARPRPRRRRGVLLGVGAVALVAALAWGAHWWLVGRFIESTDDAYLQADSVTIAPKVSGYVTQVYVGDNQAVQAGDPLVRLDDRQYRAALDQAQATIDARQADIDRAQAEIRQQNANVAQAEAQERVARLNARHADDEVRRYRPLAATGAETTERLSNLANERDQAAATLAANQAAVQAAQAQIAVSTAQISQARAQLEAAQASARQANLDLQDTLVRATLSGNVGDRSVRVGQYVQPGTRMMTVVPVQDVYLEANFKETQIGRMRAGQAVALHVDALPDQELRGVVESFAPGTGAQFALLPPENATGNFTKIVQRVPVRIRVDTDADTRRLLLPGLSVTADVDTRTSGNAGRAGAAGAANTAGNANSAGANDAGQVKQHG</sequence>
<evidence type="ECO:0000313" key="5">
    <source>
        <dbReference type="EMBL" id="ARP81640.1"/>
    </source>
</evidence>
<evidence type="ECO:0000256" key="3">
    <source>
        <dbReference type="SAM" id="Phobius"/>
    </source>
</evidence>
<feature type="region of interest" description="Disordered" evidence="2">
    <location>
        <begin position="374"/>
        <end position="410"/>
    </location>
</feature>
<feature type="coiled-coil region" evidence="1">
    <location>
        <begin position="119"/>
        <end position="162"/>
    </location>
</feature>
<dbReference type="Proteomes" id="UP000194151">
    <property type="component" value="Chromosome"/>
</dbReference>
<dbReference type="GO" id="GO:0055085">
    <property type="term" value="P:transmembrane transport"/>
    <property type="evidence" value="ECO:0007669"/>
    <property type="project" value="InterPro"/>
</dbReference>
<keyword evidence="1" id="KW-0175">Coiled coil</keyword>
<dbReference type="EMBL" id="CP021108">
    <property type="protein sequence ID" value="ARP81640.1"/>
    <property type="molecule type" value="Genomic_DNA"/>
</dbReference>
<keyword evidence="3" id="KW-0812">Transmembrane</keyword>
<protein>
    <submittedName>
        <fullName evidence="5">Multidrug ABC transporter permease</fullName>
    </submittedName>
</protein>
<dbReference type="PANTHER" id="PTHR30386:SF24">
    <property type="entry name" value="MULTIDRUG RESISTANCE EFFLUX PUMP"/>
    <property type="match status" value="1"/>
</dbReference>
<dbReference type="AlphaFoldDB" id="A0A1W6YKN6"/>
<dbReference type="Gene3D" id="2.40.50.100">
    <property type="match status" value="1"/>
</dbReference>
<dbReference type="InterPro" id="IPR058625">
    <property type="entry name" value="MdtA-like_BSH"/>
</dbReference>
<feature type="compositionally biased region" description="Low complexity" evidence="2">
    <location>
        <begin position="19"/>
        <end position="30"/>
    </location>
</feature>
<dbReference type="Gene3D" id="2.40.30.170">
    <property type="match status" value="1"/>
</dbReference>
<dbReference type="STRING" id="1416806.CAL12_13030"/>
<dbReference type="PANTHER" id="PTHR30386">
    <property type="entry name" value="MEMBRANE FUSION SUBUNIT OF EMRAB-TOLC MULTIDRUG EFFLUX PUMP"/>
    <property type="match status" value="1"/>
</dbReference>
<dbReference type="Pfam" id="PF25917">
    <property type="entry name" value="BSH_RND"/>
    <property type="match status" value="1"/>
</dbReference>
<dbReference type="SUPFAM" id="SSF111369">
    <property type="entry name" value="HlyD-like secretion proteins"/>
    <property type="match status" value="2"/>
</dbReference>
<evidence type="ECO:0000256" key="2">
    <source>
        <dbReference type="SAM" id="MobiDB-lite"/>
    </source>
</evidence>
<dbReference type="KEGG" id="bgv:CAL12_13030"/>
<evidence type="ECO:0000256" key="1">
    <source>
        <dbReference type="SAM" id="Coils"/>
    </source>
</evidence>
<dbReference type="RefSeq" id="WP_086064827.1">
    <property type="nucleotide sequence ID" value="NZ_CP021108.1"/>
</dbReference>
<accession>A0A1W6YKN6</accession>
<dbReference type="Gene3D" id="1.10.287.470">
    <property type="entry name" value="Helix hairpin bin"/>
    <property type="match status" value="1"/>
</dbReference>
<dbReference type="OrthoDB" id="9811754at2"/>
<feature type="region of interest" description="Disordered" evidence="2">
    <location>
        <begin position="1"/>
        <end position="35"/>
    </location>
</feature>
<keyword evidence="3" id="KW-1133">Transmembrane helix</keyword>
<feature type="coiled-coil region" evidence="1">
    <location>
        <begin position="206"/>
        <end position="240"/>
    </location>
</feature>
<gene>
    <name evidence="5" type="ORF">CAL12_13030</name>
</gene>
<feature type="domain" description="Multidrug resistance protein MdtA-like barrel-sandwich hybrid" evidence="4">
    <location>
        <begin position="79"/>
        <end position="275"/>
    </location>
</feature>
<evidence type="ECO:0000313" key="6">
    <source>
        <dbReference type="Proteomes" id="UP000194151"/>
    </source>
</evidence>
<feature type="compositionally biased region" description="Low complexity" evidence="2">
    <location>
        <begin position="378"/>
        <end position="404"/>
    </location>
</feature>
<name>A0A1W6YKN6_9BORD</name>
<reference evidence="5 6" key="1">
    <citation type="submission" date="2017-05" db="EMBL/GenBank/DDBJ databases">
        <title>Complete and WGS of Bordetella genogroups.</title>
        <authorList>
            <person name="Spilker T."/>
            <person name="LiPuma J."/>
        </authorList>
    </citation>
    <scope>NUCLEOTIDE SEQUENCE [LARGE SCALE GENOMIC DNA]</scope>
    <source>
        <strain evidence="5 6">AU19157</strain>
    </source>
</reference>